<accession>A0A173UAR1</accession>
<gene>
    <name evidence="2" type="ORF">ERS852582_02018</name>
</gene>
<dbReference type="PROSITE" id="PS51257">
    <property type="entry name" value="PROKAR_LIPOPROTEIN"/>
    <property type="match status" value="1"/>
</dbReference>
<name>A0A173UAR1_9FIRM</name>
<evidence type="ECO:0008006" key="4">
    <source>
        <dbReference type="Google" id="ProtNLM"/>
    </source>
</evidence>
<evidence type="ECO:0000313" key="2">
    <source>
        <dbReference type="EMBL" id="CUN12031.1"/>
    </source>
</evidence>
<keyword evidence="1" id="KW-0732">Signal</keyword>
<dbReference type="AlphaFoldDB" id="A0A173UAR1"/>
<proteinExistence type="predicted"/>
<feature type="chain" id="PRO_5039012284" description="DUF4358 domain-containing protein" evidence="1">
    <location>
        <begin position="26"/>
        <end position="179"/>
    </location>
</feature>
<evidence type="ECO:0000313" key="3">
    <source>
        <dbReference type="Proteomes" id="UP000095649"/>
    </source>
</evidence>
<organism evidence="2 3">
    <name type="scientific">Faecalibacterium prausnitzii</name>
    <dbReference type="NCBI Taxonomy" id="853"/>
    <lineage>
        <taxon>Bacteria</taxon>
        <taxon>Bacillati</taxon>
        <taxon>Bacillota</taxon>
        <taxon>Clostridia</taxon>
        <taxon>Eubacteriales</taxon>
        <taxon>Oscillospiraceae</taxon>
        <taxon>Faecalibacterium</taxon>
    </lineage>
</organism>
<evidence type="ECO:0000256" key="1">
    <source>
        <dbReference type="SAM" id="SignalP"/>
    </source>
</evidence>
<dbReference type="EMBL" id="CYXN01000018">
    <property type="protein sequence ID" value="CUN12031.1"/>
    <property type="molecule type" value="Genomic_DNA"/>
</dbReference>
<sequence length="179" mass="18934">MKKMKRLVAVLLAGIMALAMLTACGGGAPKSVEDQVADIYQSAMNAVYGTELSNDSTLAAMSKVALNSNMNDAGVITGSDMVFSEPDSAGKVIVTLISDEGMTSAEVQKMIDDPDTVKAYINLIKLEMENKLGASYDIYVAMMRAAIARMGTGAVKKGDNYYVAVTMQVPKEVADGMRG</sequence>
<dbReference type="RefSeq" id="WP_055186413.1">
    <property type="nucleotide sequence ID" value="NZ_CYXN01000018.1"/>
</dbReference>
<feature type="signal peptide" evidence="1">
    <location>
        <begin position="1"/>
        <end position="25"/>
    </location>
</feature>
<reference evidence="2 3" key="1">
    <citation type="submission" date="2015-09" db="EMBL/GenBank/DDBJ databases">
        <authorList>
            <consortium name="Pathogen Informatics"/>
        </authorList>
    </citation>
    <scope>NUCLEOTIDE SEQUENCE [LARGE SCALE GENOMIC DNA]</scope>
    <source>
        <strain evidence="2 3">2789STDY5834970</strain>
    </source>
</reference>
<protein>
    <recommendedName>
        <fullName evidence="4">DUF4358 domain-containing protein</fullName>
    </recommendedName>
</protein>
<dbReference type="Proteomes" id="UP000095649">
    <property type="component" value="Unassembled WGS sequence"/>
</dbReference>